<keyword evidence="3" id="KW-1185">Reference proteome</keyword>
<evidence type="ECO:0000313" key="3">
    <source>
        <dbReference type="Proteomes" id="UP001236369"/>
    </source>
</evidence>
<dbReference type="RefSeq" id="WP_238247534.1">
    <property type="nucleotide sequence ID" value="NZ_BPQX01000011.1"/>
</dbReference>
<proteinExistence type="predicted"/>
<feature type="chain" id="PRO_5047178667" evidence="1">
    <location>
        <begin position="30"/>
        <end position="201"/>
    </location>
</feature>
<keyword evidence="1" id="KW-0732">Signal</keyword>
<comment type="caution">
    <text evidence="2">The sequence shown here is derived from an EMBL/GenBank/DDBJ whole genome shotgun (WGS) entry which is preliminary data.</text>
</comment>
<evidence type="ECO:0000313" key="2">
    <source>
        <dbReference type="EMBL" id="MDQ0440760.1"/>
    </source>
</evidence>
<organism evidence="2 3">
    <name type="scientific">Methylobacterium persicinum</name>
    <dbReference type="NCBI Taxonomy" id="374426"/>
    <lineage>
        <taxon>Bacteria</taxon>
        <taxon>Pseudomonadati</taxon>
        <taxon>Pseudomonadota</taxon>
        <taxon>Alphaproteobacteria</taxon>
        <taxon>Hyphomicrobiales</taxon>
        <taxon>Methylobacteriaceae</taxon>
        <taxon>Methylobacterium</taxon>
    </lineage>
</organism>
<dbReference type="PROSITE" id="PS51257">
    <property type="entry name" value="PROKAR_LIPOPROTEIN"/>
    <property type="match status" value="1"/>
</dbReference>
<name>A0ABU0HEN8_9HYPH</name>
<gene>
    <name evidence="2" type="ORF">QO016_000237</name>
</gene>
<protein>
    <submittedName>
        <fullName evidence="2">Uncharacterized protein</fullName>
    </submittedName>
</protein>
<accession>A0ABU0HEN8</accession>
<dbReference type="EMBL" id="JAUSVV010000001">
    <property type="protein sequence ID" value="MDQ0440760.1"/>
    <property type="molecule type" value="Genomic_DNA"/>
</dbReference>
<evidence type="ECO:0000256" key="1">
    <source>
        <dbReference type="SAM" id="SignalP"/>
    </source>
</evidence>
<sequence length="201" mass="21480">MPSRTARAACIAAIAIVACGTVQVVQAHAAEGGFLEMLFGVHPAPAPQAQLPVPTSAFAGQPRHVGYGRHKLKTRYAALPVRIHVSERQTPLDMSAGPAAALLRDETLRPGDIVIFKTGAQVFAGKNGRPHTMDDFEPVRQSAMVDPKTRKLLAGMTQPSGALPANEARRMVARMRKTAPAPVEVAKSAEIRVISPWRTTP</sequence>
<reference evidence="2 3" key="1">
    <citation type="submission" date="2023-07" db="EMBL/GenBank/DDBJ databases">
        <title>Genomic Encyclopedia of Type Strains, Phase IV (KMG-IV): sequencing the most valuable type-strain genomes for metagenomic binning, comparative biology and taxonomic classification.</title>
        <authorList>
            <person name="Goeker M."/>
        </authorList>
    </citation>
    <scope>NUCLEOTIDE SEQUENCE [LARGE SCALE GENOMIC DNA]</scope>
    <source>
        <strain evidence="2 3">DSM 19562</strain>
    </source>
</reference>
<dbReference type="Proteomes" id="UP001236369">
    <property type="component" value="Unassembled WGS sequence"/>
</dbReference>
<feature type="signal peptide" evidence="1">
    <location>
        <begin position="1"/>
        <end position="29"/>
    </location>
</feature>